<reference evidence="1 2" key="1">
    <citation type="submission" date="2014-04" db="EMBL/GenBank/DDBJ databases">
        <authorList>
            <consortium name="DOE Joint Genome Institute"/>
            <person name="Kuo A."/>
            <person name="Gay G."/>
            <person name="Dore J."/>
            <person name="Kohler A."/>
            <person name="Nagy L.G."/>
            <person name="Floudas D."/>
            <person name="Copeland A."/>
            <person name="Barry K.W."/>
            <person name="Cichocki N."/>
            <person name="Veneault-Fourrey C."/>
            <person name="LaButti K."/>
            <person name="Lindquist E.A."/>
            <person name="Lipzen A."/>
            <person name="Lundell T."/>
            <person name="Morin E."/>
            <person name="Murat C."/>
            <person name="Sun H."/>
            <person name="Tunlid A."/>
            <person name="Henrissat B."/>
            <person name="Grigoriev I.V."/>
            <person name="Hibbett D.S."/>
            <person name="Martin F."/>
            <person name="Nordberg H.P."/>
            <person name="Cantor M.N."/>
            <person name="Hua S.X."/>
        </authorList>
    </citation>
    <scope>NUCLEOTIDE SEQUENCE [LARGE SCALE GENOMIC DNA]</scope>
    <source>
        <strain evidence="2">h7</strain>
    </source>
</reference>
<name>A0A0C3CYX6_HEBCY</name>
<proteinExistence type="predicted"/>
<keyword evidence="2" id="KW-1185">Reference proteome</keyword>
<dbReference type="EMBL" id="KN831768">
    <property type="protein sequence ID" value="KIM49036.1"/>
    <property type="molecule type" value="Genomic_DNA"/>
</dbReference>
<dbReference type="STRING" id="686832.A0A0C3CYX6"/>
<organism evidence="1 2">
    <name type="scientific">Hebeloma cylindrosporum</name>
    <dbReference type="NCBI Taxonomy" id="76867"/>
    <lineage>
        <taxon>Eukaryota</taxon>
        <taxon>Fungi</taxon>
        <taxon>Dikarya</taxon>
        <taxon>Basidiomycota</taxon>
        <taxon>Agaricomycotina</taxon>
        <taxon>Agaricomycetes</taxon>
        <taxon>Agaricomycetidae</taxon>
        <taxon>Agaricales</taxon>
        <taxon>Agaricineae</taxon>
        <taxon>Hymenogastraceae</taxon>
        <taxon>Hebeloma</taxon>
    </lineage>
</organism>
<reference evidence="2" key="2">
    <citation type="submission" date="2015-01" db="EMBL/GenBank/DDBJ databases">
        <title>Evolutionary Origins and Diversification of the Mycorrhizal Mutualists.</title>
        <authorList>
            <consortium name="DOE Joint Genome Institute"/>
            <consortium name="Mycorrhizal Genomics Consortium"/>
            <person name="Kohler A."/>
            <person name="Kuo A."/>
            <person name="Nagy L.G."/>
            <person name="Floudas D."/>
            <person name="Copeland A."/>
            <person name="Barry K.W."/>
            <person name="Cichocki N."/>
            <person name="Veneault-Fourrey C."/>
            <person name="LaButti K."/>
            <person name="Lindquist E.A."/>
            <person name="Lipzen A."/>
            <person name="Lundell T."/>
            <person name="Morin E."/>
            <person name="Murat C."/>
            <person name="Riley R."/>
            <person name="Ohm R."/>
            <person name="Sun H."/>
            <person name="Tunlid A."/>
            <person name="Henrissat B."/>
            <person name="Grigoriev I.V."/>
            <person name="Hibbett D.S."/>
            <person name="Martin F."/>
        </authorList>
    </citation>
    <scope>NUCLEOTIDE SEQUENCE [LARGE SCALE GENOMIC DNA]</scope>
    <source>
        <strain evidence="2">h7</strain>
    </source>
</reference>
<protein>
    <submittedName>
        <fullName evidence="1">Uncharacterized protein</fullName>
    </submittedName>
</protein>
<gene>
    <name evidence="1" type="ORF">M413DRAFT_93538</name>
</gene>
<dbReference type="AlphaFoldDB" id="A0A0C3CYX6"/>
<dbReference type="OrthoDB" id="2798624at2759"/>
<accession>A0A0C3CYX6</accession>
<evidence type="ECO:0000313" key="1">
    <source>
        <dbReference type="EMBL" id="KIM49036.1"/>
    </source>
</evidence>
<dbReference type="HOGENOM" id="CLU_698408_0_0_1"/>
<evidence type="ECO:0000313" key="2">
    <source>
        <dbReference type="Proteomes" id="UP000053424"/>
    </source>
</evidence>
<sequence length="395" mass="44060">MRFFKAFSILHRRAKSATFVTGSPPLVLHPPDVRASFSGSSGQKDRTPSLFDFITSRPPIPGNFNHIHGGPVTSGLWRLHRSGRTSATSIEPEIENEQLRLRDTINFWIHEHSILQDLLKDSEEKLLLERRKVLALQQLIEADRREKLELQARYETLLGQSHPAGDQAPSIPALSELRPPHLASSVLRQSPNEQSLQHRTVDEYTSALRMTLTTRRQLRDQKKATKFWKRQAMSEGKQSIVTPSVSTLSSLHDALPVERQTALDALVSRLGLTSKLAKIHANDSLPCPSMSRINVQSLSNEDLMSTLPSSLSRTSGTSRLGPLASESIKTEIGLMLGSKKLRQPSSPIRAPALASKKEYRASTSAQMIDIESFSDLNLVFEVCHGSHFSHRTDYS</sequence>
<dbReference type="Proteomes" id="UP000053424">
    <property type="component" value="Unassembled WGS sequence"/>
</dbReference>